<name>A0A239AC48_9BACT</name>
<proteinExistence type="predicted"/>
<gene>
    <name evidence="6" type="ORF">SAMN04488503_1962</name>
</gene>
<dbReference type="PROSITE" id="PS51379">
    <property type="entry name" value="4FE4S_FER_2"/>
    <property type="match status" value="2"/>
</dbReference>
<dbReference type="PANTHER" id="PTHR43687:SF1">
    <property type="entry name" value="FERREDOXIN III"/>
    <property type="match status" value="1"/>
</dbReference>
<dbReference type="RefSeq" id="WP_089274161.1">
    <property type="nucleotide sequence ID" value="NZ_FZOC01000003.1"/>
</dbReference>
<dbReference type="InterPro" id="IPR050572">
    <property type="entry name" value="Fe-S_Ferredoxin"/>
</dbReference>
<dbReference type="InterPro" id="IPR017900">
    <property type="entry name" value="4Fe4S_Fe_S_CS"/>
</dbReference>
<evidence type="ECO:0000256" key="4">
    <source>
        <dbReference type="ARBA" id="ARBA00023014"/>
    </source>
</evidence>
<dbReference type="InterPro" id="IPR011802">
    <property type="entry name" value="AprB"/>
</dbReference>
<dbReference type="PROSITE" id="PS00198">
    <property type="entry name" value="4FE4S_FER_1"/>
    <property type="match status" value="1"/>
</dbReference>
<evidence type="ECO:0000259" key="5">
    <source>
        <dbReference type="PROSITE" id="PS51379"/>
    </source>
</evidence>
<keyword evidence="4" id="KW-0411">Iron-sulfur</keyword>
<dbReference type="Proteomes" id="UP000198324">
    <property type="component" value="Unassembled WGS sequence"/>
</dbReference>
<evidence type="ECO:0000256" key="3">
    <source>
        <dbReference type="ARBA" id="ARBA00023004"/>
    </source>
</evidence>
<keyword evidence="1" id="KW-0004">4Fe-4S</keyword>
<dbReference type="NCBIfam" id="TIGR02060">
    <property type="entry name" value="aprB"/>
    <property type="match status" value="1"/>
</dbReference>
<dbReference type="GO" id="GO:0046872">
    <property type="term" value="F:metal ion binding"/>
    <property type="evidence" value="ECO:0007669"/>
    <property type="project" value="UniProtKB-KW"/>
</dbReference>
<keyword evidence="7" id="KW-1185">Reference proteome</keyword>
<evidence type="ECO:0000313" key="6">
    <source>
        <dbReference type="EMBL" id="SNR92628.1"/>
    </source>
</evidence>
<dbReference type="InterPro" id="IPR022738">
    <property type="entry name" value="AprB_C"/>
</dbReference>
<sequence length="163" mass="18013">MPTFVNPEKCDGCKGGEKTACMYICPNDLMILDPEAMKAYNQEPDACWECYSCVKICPQGAIEARPYADFAPMGGTSIPMRSAEDIMWTVKFRNGSVKRFKFPIRTTPEGSIDPFGGKPEGGSLDDELLFTETALALPESPIMKKFELADSDKSQCWLDAVCD</sequence>
<feature type="domain" description="4Fe-4S ferredoxin-type" evidence="5">
    <location>
        <begin position="38"/>
        <end position="67"/>
    </location>
</feature>
<evidence type="ECO:0000313" key="7">
    <source>
        <dbReference type="Proteomes" id="UP000198324"/>
    </source>
</evidence>
<dbReference type="OrthoDB" id="9800445at2"/>
<dbReference type="Pfam" id="PF12139">
    <property type="entry name" value="APS-reductase_C"/>
    <property type="match status" value="1"/>
</dbReference>
<keyword evidence="2" id="KW-0479">Metal-binding</keyword>
<dbReference type="EMBL" id="FZOC01000003">
    <property type="protein sequence ID" value="SNR92628.1"/>
    <property type="molecule type" value="Genomic_DNA"/>
</dbReference>
<dbReference type="GO" id="GO:0051539">
    <property type="term" value="F:4 iron, 4 sulfur cluster binding"/>
    <property type="evidence" value="ECO:0007669"/>
    <property type="project" value="UniProtKB-KW"/>
</dbReference>
<accession>A0A239AC48</accession>
<dbReference type="Pfam" id="PF12838">
    <property type="entry name" value="Fer4_7"/>
    <property type="match status" value="1"/>
</dbReference>
<dbReference type="SUPFAM" id="SSF54862">
    <property type="entry name" value="4Fe-4S ferredoxins"/>
    <property type="match status" value="1"/>
</dbReference>
<feature type="domain" description="4Fe-4S ferredoxin-type" evidence="5">
    <location>
        <begin position="1"/>
        <end position="35"/>
    </location>
</feature>
<evidence type="ECO:0000256" key="2">
    <source>
        <dbReference type="ARBA" id="ARBA00022723"/>
    </source>
</evidence>
<dbReference type="InterPro" id="IPR038465">
    <property type="entry name" value="APS_reduc_Bsu_C_sf"/>
</dbReference>
<protein>
    <submittedName>
        <fullName evidence="6">Dissimilatory adenylylsulfate reductase beta subunit</fullName>
    </submittedName>
</protein>
<evidence type="ECO:0000256" key="1">
    <source>
        <dbReference type="ARBA" id="ARBA00022485"/>
    </source>
</evidence>
<dbReference type="Gene3D" id="6.20.260.10">
    <property type="entry name" value="Adenylylsulphate reductase, beta subunit, C-terminal domain"/>
    <property type="match status" value="1"/>
</dbReference>
<dbReference type="PANTHER" id="PTHR43687">
    <property type="entry name" value="ADENYLYLSULFATE REDUCTASE, BETA SUBUNIT"/>
    <property type="match status" value="1"/>
</dbReference>
<dbReference type="AlphaFoldDB" id="A0A239AC48"/>
<keyword evidence="3" id="KW-0408">Iron</keyword>
<reference evidence="6 7" key="1">
    <citation type="submission" date="2017-06" db="EMBL/GenBank/DDBJ databases">
        <authorList>
            <person name="Kim H.J."/>
            <person name="Triplett B.A."/>
        </authorList>
    </citation>
    <scope>NUCLEOTIDE SEQUENCE [LARGE SCALE GENOMIC DNA]</scope>
    <source>
        <strain evidence="6 7">DSM 13116</strain>
    </source>
</reference>
<dbReference type="Gene3D" id="3.30.70.20">
    <property type="match status" value="1"/>
</dbReference>
<dbReference type="InterPro" id="IPR017896">
    <property type="entry name" value="4Fe4S_Fe-S-bd"/>
</dbReference>
<organism evidence="6 7">
    <name type="scientific">Humidesulfovibrio mexicanus</name>
    <dbReference type="NCBI Taxonomy" id="147047"/>
    <lineage>
        <taxon>Bacteria</taxon>
        <taxon>Pseudomonadati</taxon>
        <taxon>Thermodesulfobacteriota</taxon>
        <taxon>Desulfovibrionia</taxon>
        <taxon>Desulfovibrionales</taxon>
        <taxon>Desulfovibrionaceae</taxon>
        <taxon>Humidesulfovibrio</taxon>
    </lineage>
</organism>